<evidence type="ECO:0008006" key="3">
    <source>
        <dbReference type="Google" id="ProtNLM"/>
    </source>
</evidence>
<dbReference type="AlphaFoldDB" id="A0A3N1XSH1"/>
<organism evidence="1 2">
    <name type="scientific">Mobilisporobacter senegalensis</name>
    <dbReference type="NCBI Taxonomy" id="1329262"/>
    <lineage>
        <taxon>Bacteria</taxon>
        <taxon>Bacillati</taxon>
        <taxon>Bacillota</taxon>
        <taxon>Clostridia</taxon>
        <taxon>Lachnospirales</taxon>
        <taxon>Lachnospiraceae</taxon>
        <taxon>Mobilisporobacter</taxon>
    </lineage>
</organism>
<accession>A0A3N1XSH1</accession>
<protein>
    <recommendedName>
        <fullName evidence="3">Mu-like prophage protein Com</fullName>
    </recommendedName>
</protein>
<proteinExistence type="predicted"/>
<sequence>MPVVKKEVRCPVCNNKLMFAYENVQGAIEHKCMKCKRVILINFTENCISPIIA</sequence>
<dbReference type="Proteomes" id="UP000273083">
    <property type="component" value="Unassembled WGS sequence"/>
</dbReference>
<keyword evidence="2" id="KW-1185">Reference proteome</keyword>
<evidence type="ECO:0000313" key="2">
    <source>
        <dbReference type="Proteomes" id="UP000273083"/>
    </source>
</evidence>
<reference evidence="1 2" key="1">
    <citation type="submission" date="2018-11" db="EMBL/GenBank/DDBJ databases">
        <title>Genomic Encyclopedia of Type Strains, Phase IV (KMG-IV): sequencing the most valuable type-strain genomes for metagenomic binning, comparative biology and taxonomic classification.</title>
        <authorList>
            <person name="Goeker M."/>
        </authorList>
    </citation>
    <scope>NUCLEOTIDE SEQUENCE [LARGE SCALE GENOMIC DNA]</scope>
    <source>
        <strain evidence="1 2">DSM 26537</strain>
    </source>
</reference>
<gene>
    <name evidence="1" type="ORF">EDD66_10570</name>
</gene>
<comment type="caution">
    <text evidence="1">The sequence shown here is derived from an EMBL/GenBank/DDBJ whole genome shotgun (WGS) entry which is preliminary data.</text>
</comment>
<name>A0A3N1XSH1_9FIRM</name>
<dbReference type="EMBL" id="RJVG01000005">
    <property type="protein sequence ID" value="ROR28132.1"/>
    <property type="molecule type" value="Genomic_DNA"/>
</dbReference>
<evidence type="ECO:0000313" key="1">
    <source>
        <dbReference type="EMBL" id="ROR28132.1"/>
    </source>
</evidence>